<dbReference type="CDD" id="cd00336">
    <property type="entry name" value="Ribosomal_L22"/>
    <property type="match status" value="1"/>
</dbReference>
<evidence type="ECO:0000256" key="1">
    <source>
        <dbReference type="ARBA" id="ARBA00009451"/>
    </source>
</evidence>
<protein>
    <recommendedName>
        <fullName evidence="6">60S ribosomal protein L17</fullName>
    </recommendedName>
</protein>
<dbReference type="InterPro" id="IPR001063">
    <property type="entry name" value="Ribosomal_uL22"/>
</dbReference>
<name>A0A7S2RHI3_9STRA</name>
<dbReference type="AlphaFoldDB" id="A0A7S2RHI3"/>
<accession>A0A7S2RHI3</accession>
<keyword evidence="3 4" id="KW-0687">Ribonucleoprotein</keyword>
<dbReference type="GO" id="GO:0022625">
    <property type="term" value="C:cytosolic large ribosomal subunit"/>
    <property type="evidence" value="ECO:0007669"/>
    <property type="project" value="TreeGrafter"/>
</dbReference>
<dbReference type="GO" id="GO:0002181">
    <property type="term" value="P:cytoplasmic translation"/>
    <property type="evidence" value="ECO:0007669"/>
    <property type="project" value="TreeGrafter"/>
</dbReference>
<dbReference type="GO" id="GO:0003735">
    <property type="term" value="F:structural constituent of ribosome"/>
    <property type="evidence" value="ECO:0007669"/>
    <property type="project" value="InterPro"/>
</dbReference>
<dbReference type="Gene3D" id="3.90.470.10">
    <property type="entry name" value="Ribosomal protein L22/L17"/>
    <property type="match status" value="1"/>
</dbReference>
<comment type="similarity">
    <text evidence="1 4">Belongs to the universal ribosomal protein uL22 family.</text>
</comment>
<evidence type="ECO:0000256" key="2">
    <source>
        <dbReference type="ARBA" id="ARBA00022980"/>
    </source>
</evidence>
<evidence type="ECO:0008006" key="6">
    <source>
        <dbReference type="Google" id="ProtNLM"/>
    </source>
</evidence>
<dbReference type="InterPro" id="IPR005721">
    <property type="entry name" value="Ribosomal_uL22_euk/arc"/>
</dbReference>
<dbReference type="Pfam" id="PF00237">
    <property type="entry name" value="Ribosomal_L22"/>
    <property type="match status" value="1"/>
</dbReference>
<organism evidence="5">
    <name type="scientific">Mucochytrium quahogii</name>
    <dbReference type="NCBI Taxonomy" id="96639"/>
    <lineage>
        <taxon>Eukaryota</taxon>
        <taxon>Sar</taxon>
        <taxon>Stramenopiles</taxon>
        <taxon>Bigyra</taxon>
        <taxon>Labyrinthulomycetes</taxon>
        <taxon>Thraustochytrida</taxon>
        <taxon>Thraustochytriidae</taxon>
        <taxon>Mucochytrium</taxon>
    </lineage>
</organism>
<dbReference type="InterPro" id="IPR036394">
    <property type="entry name" value="Ribosomal_uL22_sf"/>
</dbReference>
<dbReference type="PANTHER" id="PTHR11593">
    <property type="entry name" value="60S RIBOSOMAL PROTEIN L17"/>
    <property type="match status" value="1"/>
</dbReference>
<proteinExistence type="inferred from homology"/>
<evidence type="ECO:0000256" key="4">
    <source>
        <dbReference type="RuleBase" id="RU004005"/>
    </source>
</evidence>
<evidence type="ECO:0000256" key="3">
    <source>
        <dbReference type="ARBA" id="ARBA00023274"/>
    </source>
</evidence>
<dbReference type="NCBIfam" id="TIGR01038">
    <property type="entry name" value="uL22_arch_euk"/>
    <property type="match status" value="1"/>
</dbReference>
<dbReference type="PANTHER" id="PTHR11593:SF10">
    <property type="entry name" value="60S RIBOSOMAL PROTEIN L17"/>
    <property type="match status" value="1"/>
</dbReference>
<gene>
    <name evidence="5" type="ORF">QSP1433_LOCUS3508</name>
</gene>
<dbReference type="SUPFAM" id="SSF54843">
    <property type="entry name" value="Ribosomal protein L22"/>
    <property type="match status" value="1"/>
</dbReference>
<sequence length="159" mass="18163">MHEVGAFIRGMKLEAAIVYLEQVLDFERAIPFKHFRAGCGRHAQAKIIKAPGDQVGWPIKSVKYMLDILRNLAANADSKALDKENLFIRHVQVNNAKKMRRRTYRAHGRINPYMCNPCHVEVWAQVKKEGVEKAEPKAYRQSRKELAKTRLVRVGGGVN</sequence>
<keyword evidence="2 4" id="KW-0689">Ribosomal protein</keyword>
<evidence type="ECO:0000313" key="5">
    <source>
        <dbReference type="EMBL" id="CAD9671319.1"/>
    </source>
</evidence>
<reference evidence="5" key="1">
    <citation type="submission" date="2021-01" db="EMBL/GenBank/DDBJ databases">
        <authorList>
            <person name="Corre E."/>
            <person name="Pelletier E."/>
            <person name="Niang G."/>
            <person name="Scheremetjew M."/>
            <person name="Finn R."/>
            <person name="Kale V."/>
            <person name="Holt S."/>
            <person name="Cochrane G."/>
            <person name="Meng A."/>
            <person name="Brown T."/>
            <person name="Cohen L."/>
        </authorList>
    </citation>
    <scope>NUCLEOTIDE SEQUENCE</scope>
    <source>
        <strain evidence="5">NY070348D</strain>
    </source>
</reference>
<dbReference type="EMBL" id="HBHK01005912">
    <property type="protein sequence ID" value="CAD9671319.1"/>
    <property type="molecule type" value="Transcribed_RNA"/>
</dbReference>